<keyword evidence="3" id="KW-1185">Reference proteome</keyword>
<name>A0A915C319_PARUN</name>
<dbReference type="AlphaFoldDB" id="A0A915C319"/>
<dbReference type="Proteomes" id="UP000887569">
    <property type="component" value="Unplaced"/>
</dbReference>
<feature type="region of interest" description="Disordered" evidence="1">
    <location>
        <begin position="54"/>
        <end position="86"/>
    </location>
</feature>
<evidence type="ECO:0000313" key="3">
    <source>
        <dbReference type="Proteomes" id="UP000887569"/>
    </source>
</evidence>
<feature type="compositionally biased region" description="Polar residues" evidence="1">
    <location>
        <begin position="72"/>
        <end position="86"/>
    </location>
</feature>
<evidence type="ECO:0000256" key="2">
    <source>
        <dbReference type="SAM" id="SignalP"/>
    </source>
</evidence>
<proteinExistence type="predicted"/>
<feature type="chain" id="PRO_5037495244" evidence="2">
    <location>
        <begin position="29"/>
        <end position="86"/>
    </location>
</feature>
<feature type="compositionally biased region" description="Basic and acidic residues" evidence="1">
    <location>
        <begin position="54"/>
        <end position="71"/>
    </location>
</feature>
<feature type="signal peptide" evidence="2">
    <location>
        <begin position="1"/>
        <end position="28"/>
    </location>
</feature>
<organism evidence="3 4">
    <name type="scientific">Parascaris univalens</name>
    <name type="common">Nematode worm</name>
    <dbReference type="NCBI Taxonomy" id="6257"/>
    <lineage>
        <taxon>Eukaryota</taxon>
        <taxon>Metazoa</taxon>
        <taxon>Ecdysozoa</taxon>
        <taxon>Nematoda</taxon>
        <taxon>Chromadorea</taxon>
        <taxon>Rhabditida</taxon>
        <taxon>Spirurina</taxon>
        <taxon>Ascaridomorpha</taxon>
        <taxon>Ascaridoidea</taxon>
        <taxon>Ascarididae</taxon>
        <taxon>Parascaris</taxon>
    </lineage>
</organism>
<reference evidence="4" key="1">
    <citation type="submission" date="2022-11" db="UniProtKB">
        <authorList>
            <consortium name="WormBaseParasite"/>
        </authorList>
    </citation>
    <scope>IDENTIFICATION</scope>
</reference>
<protein>
    <submittedName>
        <fullName evidence="4">Uncharacterized protein</fullName>
    </submittedName>
</protein>
<sequence length="86" mass="10013">FSLRTGWFGFWNAWLLFVIGMRIYQVTGDDETGEIEVKRDEELMEELGRIRQIRERATKEKKMQSADKEASRNTTGAMKSKQSASH</sequence>
<evidence type="ECO:0000256" key="1">
    <source>
        <dbReference type="SAM" id="MobiDB-lite"/>
    </source>
</evidence>
<dbReference type="WBParaSite" id="PgR077_g037_t02">
    <property type="protein sequence ID" value="PgR077_g037_t02"/>
    <property type="gene ID" value="PgR077_g037"/>
</dbReference>
<accession>A0A915C319</accession>
<keyword evidence="2" id="KW-0732">Signal</keyword>
<evidence type="ECO:0000313" key="4">
    <source>
        <dbReference type="WBParaSite" id="PgR077_g037_t02"/>
    </source>
</evidence>